<accession>A0A9P9XB87</accession>
<evidence type="ECO:0000313" key="2">
    <source>
        <dbReference type="Proteomes" id="UP001056436"/>
    </source>
</evidence>
<dbReference type="AlphaFoldDB" id="A0A9P9XB87"/>
<organism evidence="1 2">
    <name type="scientific">Colletotrichum abscissum</name>
    <dbReference type="NCBI Taxonomy" id="1671311"/>
    <lineage>
        <taxon>Eukaryota</taxon>
        <taxon>Fungi</taxon>
        <taxon>Dikarya</taxon>
        <taxon>Ascomycota</taxon>
        <taxon>Pezizomycotina</taxon>
        <taxon>Sordariomycetes</taxon>
        <taxon>Hypocreomycetidae</taxon>
        <taxon>Glomerellales</taxon>
        <taxon>Glomerellaceae</taxon>
        <taxon>Colletotrichum</taxon>
        <taxon>Colletotrichum acutatum species complex</taxon>
    </lineage>
</organism>
<evidence type="ECO:0000313" key="1">
    <source>
        <dbReference type="EMBL" id="KAI3546666.1"/>
    </source>
</evidence>
<dbReference type="EMBL" id="SDAQ01000056">
    <property type="protein sequence ID" value="KAI3546666.1"/>
    <property type="molecule type" value="Genomic_DNA"/>
</dbReference>
<keyword evidence="1" id="KW-0489">Methyltransferase</keyword>
<dbReference type="SUPFAM" id="SSF53335">
    <property type="entry name" value="S-adenosyl-L-methionine-dependent methyltransferases"/>
    <property type="match status" value="1"/>
</dbReference>
<dbReference type="OrthoDB" id="540004at2759"/>
<comment type="caution">
    <text evidence="1">The sequence shown here is derived from an EMBL/GenBank/DDBJ whole genome shotgun (WGS) entry which is preliminary data.</text>
</comment>
<gene>
    <name evidence="1" type="ORF">CABS02_08859</name>
</gene>
<keyword evidence="1" id="KW-0808">Transferase</keyword>
<reference evidence="1" key="1">
    <citation type="submission" date="2019-01" db="EMBL/GenBank/DDBJ databases">
        <title>Colletotrichum abscissum LGMF1257.</title>
        <authorList>
            <person name="Baroncelli R."/>
        </authorList>
    </citation>
    <scope>NUCLEOTIDE SEQUENCE</scope>
    <source>
        <strain evidence="1">Ca142</strain>
    </source>
</reference>
<dbReference type="GO" id="GO:0008168">
    <property type="term" value="F:methyltransferase activity"/>
    <property type="evidence" value="ECO:0007669"/>
    <property type="project" value="UniProtKB-KW"/>
</dbReference>
<dbReference type="Pfam" id="PF13489">
    <property type="entry name" value="Methyltransf_23"/>
    <property type="match status" value="1"/>
</dbReference>
<protein>
    <submittedName>
        <fullName evidence="1">Methyltransferase domain-containing protein</fullName>
    </submittedName>
</protein>
<feature type="non-terminal residue" evidence="1">
    <location>
        <position position="1"/>
    </location>
</feature>
<dbReference type="Gene3D" id="3.40.50.150">
    <property type="entry name" value="Vaccinia Virus protein VP39"/>
    <property type="match status" value="1"/>
</dbReference>
<sequence length="351" mass="38905">PSPGHTTFQAPRVFCSSNCVYNLLFSLHSSFSLTHTLSPDRGVKVMSSLAEATAIFWALVGPWMFLLNAFSYLPPTILRLFREGDYAALTTPSRVQDAWFSAFWAWLGPNIRVGRSDMMVALLEGRVTDGKVVEEPVHPPVSGVVLEIGPGSGMWVDIFAKGRDGDEKKKAADAAAGMARGGVRRRVAEGVTRVYGIEPNTEAHPALRKNVQAAGLEGTYEIVPTGIESLSDPTAWNGKIEKGSVDCIVSILCLCSIPEPEKNIAELYSYLKKGGRWYLYEHVEVMQSRPIRLYQRIVNLVWPRALNGCQLCRNTGNNLRSAGPWTNIDIRQPHDETWFQVVPHIFGTFTK</sequence>
<dbReference type="GO" id="GO:0032259">
    <property type="term" value="P:methylation"/>
    <property type="evidence" value="ECO:0007669"/>
    <property type="project" value="UniProtKB-KW"/>
</dbReference>
<dbReference type="PANTHER" id="PTHR45036:SF1">
    <property type="entry name" value="METHYLTRANSFERASE LIKE 7A"/>
    <property type="match status" value="1"/>
</dbReference>
<dbReference type="InterPro" id="IPR052356">
    <property type="entry name" value="Thiol_S-MT"/>
</dbReference>
<dbReference type="Proteomes" id="UP001056436">
    <property type="component" value="Unassembled WGS sequence"/>
</dbReference>
<keyword evidence="2" id="KW-1185">Reference proteome</keyword>
<dbReference type="PANTHER" id="PTHR45036">
    <property type="entry name" value="METHYLTRANSFERASE LIKE 7B"/>
    <property type="match status" value="1"/>
</dbReference>
<name>A0A9P9XB87_9PEZI</name>
<proteinExistence type="predicted"/>
<dbReference type="InterPro" id="IPR029063">
    <property type="entry name" value="SAM-dependent_MTases_sf"/>
</dbReference>